<keyword evidence="1" id="KW-0812">Transmembrane</keyword>
<proteinExistence type="predicted"/>
<sequence>MPLSNFRKLLNYLIVGFPFAILLGWFYLKVYQFQYLNENFVDGLIALQLSRGWLEGRPILFDTYYGSHWLHHNYYFILLTGFVTKFTGLYGLFLIYLGLLATFFLKFYRSIRTRNWLNDWFIVILFGVGPLAYHVYLDNYGWHPEQYFLPLLGLFSLSLARRKWIEVAFWGLLTLSIKETAVVLLCGVTLFASVLSSLVQHPTQKWPHYFFNRNNYLIVGISIVVFAAGMWWLSYLNGPHPSRLGQAVLLIQKKASISMTVAYIGLVAFFSSVSLAAACLLFIPWWRVIPQPKVIIGVFLGFCFVLLTVFFVEGMLYFPEPNMSIRYPARVGSWWAFMMSCYVFMTIRLVEAKLQPHSNQREWLLWAGLFQFFITPMAVSNASSIHGQMFSIKKNFLFIHNNRLGTKPYAQSPAKVLYELAQKLPKGCEIVCPAEYVGIFQNVYANEWSYDLRILTRPYLYIYEKKDLKTNKKYIFPKKEGYTTVPHPQFLILADAVWYNQHYK</sequence>
<keyword evidence="1" id="KW-0472">Membrane</keyword>
<feature type="transmembrane region" description="Helical" evidence="1">
    <location>
        <begin position="74"/>
        <end position="105"/>
    </location>
</feature>
<evidence type="ECO:0008006" key="4">
    <source>
        <dbReference type="Google" id="ProtNLM"/>
    </source>
</evidence>
<accession>A0A7W5ZJ72</accession>
<evidence type="ECO:0000256" key="1">
    <source>
        <dbReference type="SAM" id="Phobius"/>
    </source>
</evidence>
<dbReference type="Proteomes" id="UP000541352">
    <property type="component" value="Unassembled WGS sequence"/>
</dbReference>
<keyword evidence="3" id="KW-1185">Reference proteome</keyword>
<feature type="transmembrane region" description="Helical" evidence="1">
    <location>
        <begin position="257"/>
        <end position="283"/>
    </location>
</feature>
<organism evidence="2 3">
    <name type="scientific">Runella defluvii</name>
    <dbReference type="NCBI Taxonomy" id="370973"/>
    <lineage>
        <taxon>Bacteria</taxon>
        <taxon>Pseudomonadati</taxon>
        <taxon>Bacteroidota</taxon>
        <taxon>Cytophagia</taxon>
        <taxon>Cytophagales</taxon>
        <taxon>Spirosomataceae</taxon>
        <taxon>Runella</taxon>
    </lineage>
</organism>
<protein>
    <recommendedName>
        <fullName evidence="4">Glycosyltransferase RgtA/B/C/D-like domain-containing protein</fullName>
    </recommendedName>
</protein>
<feature type="transmembrane region" description="Helical" evidence="1">
    <location>
        <begin position="363"/>
        <end position="385"/>
    </location>
</feature>
<dbReference type="EMBL" id="JACIBY010000001">
    <property type="protein sequence ID" value="MBB3836869.1"/>
    <property type="molecule type" value="Genomic_DNA"/>
</dbReference>
<feature type="transmembrane region" description="Helical" evidence="1">
    <location>
        <begin position="167"/>
        <end position="195"/>
    </location>
</feature>
<feature type="transmembrane region" description="Helical" evidence="1">
    <location>
        <begin position="117"/>
        <end position="136"/>
    </location>
</feature>
<comment type="caution">
    <text evidence="2">The sequence shown here is derived from an EMBL/GenBank/DDBJ whole genome shotgun (WGS) entry which is preliminary data.</text>
</comment>
<name>A0A7W5ZJ72_9BACT</name>
<dbReference type="AlphaFoldDB" id="A0A7W5ZJ72"/>
<feature type="transmembrane region" description="Helical" evidence="1">
    <location>
        <begin position="331"/>
        <end position="351"/>
    </location>
</feature>
<evidence type="ECO:0000313" key="2">
    <source>
        <dbReference type="EMBL" id="MBB3836869.1"/>
    </source>
</evidence>
<feature type="transmembrane region" description="Helical" evidence="1">
    <location>
        <begin position="9"/>
        <end position="28"/>
    </location>
</feature>
<reference evidence="2 3" key="1">
    <citation type="submission" date="2020-08" db="EMBL/GenBank/DDBJ databases">
        <title>Genomic Encyclopedia of Type Strains, Phase IV (KMG-IV): sequencing the most valuable type-strain genomes for metagenomic binning, comparative biology and taxonomic classification.</title>
        <authorList>
            <person name="Goeker M."/>
        </authorList>
    </citation>
    <scope>NUCLEOTIDE SEQUENCE [LARGE SCALE GENOMIC DNA]</scope>
    <source>
        <strain evidence="2 3">DSM 17976</strain>
    </source>
</reference>
<gene>
    <name evidence="2" type="ORF">FHS57_000851</name>
</gene>
<feature type="transmembrane region" description="Helical" evidence="1">
    <location>
        <begin position="215"/>
        <end position="236"/>
    </location>
</feature>
<dbReference type="RefSeq" id="WP_183971625.1">
    <property type="nucleotide sequence ID" value="NZ_JACIBY010000001.1"/>
</dbReference>
<keyword evidence="1" id="KW-1133">Transmembrane helix</keyword>
<feature type="transmembrane region" description="Helical" evidence="1">
    <location>
        <begin position="295"/>
        <end position="319"/>
    </location>
</feature>
<evidence type="ECO:0000313" key="3">
    <source>
        <dbReference type="Proteomes" id="UP000541352"/>
    </source>
</evidence>